<dbReference type="PROSITE" id="PS50821">
    <property type="entry name" value="PAZ"/>
    <property type="match status" value="1"/>
</dbReference>
<dbReference type="SMART" id="SM00535">
    <property type="entry name" value="RIBOc"/>
    <property type="match status" value="2"/>
</dbReference>
<evidence type="ECO:0000313" key="19">
    <source>
        <dbReference type="EMBL" id="KAF2459185.1"/>
    </source>
</evidence>
<evidence type="ECO:0000256" key="5">
    <source>
        <dbReference type="ARBA" id="ARBA00022737"/>
    </source>
</evidence>
<reference evidence="19" key="1">
    <citation type="journal article" date="2020" name="Stud. Mycol.">
        <title>101 Dothideomycetes genomes: a test case for predicting lifestyles and emergence of pathogens.</title>
        <authorList>
            <person name="Haridas S."/>
            <person name="Albert R."/>
            <person name="Binder M."/>
            <person name="Bloem J."/>
            <person name="Labutti K."/>
            <person name="Salamov A."/>
            <person name="Andreopoulos B."/>
            <person name="Baker S."/>
            <person name="Barry K."/>
            <person name="Bills G."/>
            <person name="Bluhm B."/>
            <person name="Cannon C."/>
            <person name="Castanera R."/>
            <person name="Culley D."/>
            <person name="Daum C."/>
            <person name="Ezra D."/>
            <person name="Gonzalez J."/>
            <person name="Henrissat B."/>
            <person name="Kuo A."/>
            <person name="Liang C."/>
            <person name="Lipzen A."/>
            <person name="Lutzoni F."/>
            <person name="Magnuson J."/>
            <person name="Mondo S."/>
            <person name="Nolan M."/>
            <person name="Ohm R."/>
            <person name="Pangilinan J."/>
            <person name="Park H.-J."/>
            <person name="Ramirez L."/>
            <person name="Alfaro M."/>
            <person name="Sun H."/>
            <person name="Tritt A."/>
            <person name="Yoshinaga Y."/>
            <person name="Zwiers L.-H."/>
            <person name="Turgeon B."/>
            <person name="Goodwin S."/>
            <person name="Spatafora J."/>
            <person name="Crous P."/>
            <person name="Grigoriev I."/>
        </authorList>
    </citation>
    <scope>NUCLEOTIDE SEQUENCE</scope>
    <source>
        <strain evidence="19">ATCC 16933</strain>
    </source>
</reference>
<dbReference type="PROSITE" id="PS50137">
    <property type="entry name" value="DS_RBD"/>
    <property type="match status" value="1"/>
</dbReference>
<evidence type="ECO:0000256" key="15">
    <source>
        <dbReference type="PROSITE-ProRule" id="PRU00266"/>
    </source>
</evidence>
<comment type="cofactor">
    <cofactor evidence="1">
        <name>Mn(2+)</name>
        <dbReference type="ChEBI" id="CHEBI:29035"/>
    </cofactor>
</comment>
<dbReference type="PANTHER" id="PTHR14950:SF62">
    <property type="entry name" value="DICER-LIKE PROTEIN 1"/>
    <property type="match status" value="1"/>
</dbReference>
<evidence type="ECO:0000256" key="3">
    <source>
        <dbReference type="ARBA" id="ARBA00022721"/>
    </source>
</evidence>
<evidence type="ECO:0000256" key="2">
    <source>
        <dbReference type="ARBA" id="ARBA00001946"/>
    </source>
</evidence>
<evidence type="ECO:0000256" key="9">
    <source>
        <dbReference type="ARBA" id="ARBA00022833"/>
    </source>
</evidence>
<dbReference type="OrthoDB" id="416741at2759"/>
<keyword evidence="7" id="KW-0378">Hydrolase</keyword>
<comment type="cofactor">
    <cofactor evidence="2">
        <name>Mg(2+)</name>
        <dbReference type="ChEBI" id="CHEBI:18420"/>
    </cofactor>
</comment>
<evidence type="ECO:0000256" key="6">
    <source>
        <dbReference type="ARBA" id="ARBA00022741"/>
    </source>
</evidence>
<dbReference type="CDD" id="cd00593">
    <property type="entry name" value="RIBOc"/>
    <property type="match status" value="2"/>
</dbReference>
<dbReference type="GO" id="GO:0003723">
    <property type="term" value="F:RNA binding"/>
    <property type="evidence" value="ECO:0007669"/>
    <property type="project" value="UniProtKB-UniRule"/>
</dbReference>
<dbReference type="GO" id="GO:0050688">
    <property type="term" value="P:regulation of defense response to virus"/>
    <property type="evidence" value="ECO:0007669"/>
    <property type="project" value="UniProtKB-KW"/>
</dbReference>
<dbReference type="GO" id="GO:0030422">
    <property type="term" value="P:siRNA processing"/>
    <property type="evidence" value="ECO:0007669"/>
    <property type="project" value="TreeGrafter"/>
</dbReference>
<keyword evidence="13" id="KW-0051">Antiviral defense</keyword>
<evidence type="ECO:0000259" key="16">
    <source>
        <dbReference type="PROSITE" id="PS50137"/>
    </source>
</evidence>
<name>A0A6A6P597_9PEZI</name>
<keyword evidence="8" id="KW-0347">Helicase</keyword>
<keyword evidence="14" id="KW-0464">Manganese</keyword>
<evidence type="ECO:0000256" key="14">
    <source>
        <dbReference type="ARBA" id="ARBA00023211"/>
    </source>
</evidence>
<keyword evidence="9" id="KW-0862">Zinc</keyword>
<dbReference type="PROSITE" id="PS50142">
    <property type="entry name" value="RNASE_3_2"/>
    <property type="match status" value="2"/>
</dbReference>
<feature type="domain" description="RNase III" evidence="17">
    <location>
        <begin position="532"/>
        <end position="684"/>
    </location>
</feature>
<evidence type="ECO:0000256" key="8">
    <source>
        <dbReference type="ARBA" id="ARBA00022806"/>
    </source>
</evidence>
<evidence type="ECO:0000256" key="1">
    <source>
        <dbReference type="ARBA" id="ARBA00001936"/>
    </source>
</evidence>
<sequence>MKCLDKHFVPVYQKELPAMRNALLALNSKKCNEYAMRLKPKAWGERGTVPERLWLNVIDLDQGALGRTHQPLGLLTRQQMPDFPSFAVFPVNEKPEMVAVTSAKKSFVIEQELLEKLTTFTLRVYRDVFNKLFENDSAKMSYWIAPLKSSSIAPELDMETINAVEENEEYPWTPDMPHEFLAGKFLVDKWDGGRRFHTKGVAPQYRPEDPVPANTAKGRFNNSILDYSISLFKQSRERVRDCWSLTQPVIEADKIIHRRNLLAPPDQKESSVSRCFVCPQPLKISAIPTAFAAMTLVFPAVIHRLESYLVSLDACKLVDLVGIPPTLALEAVTKDSDNQDDRFGTVVLNFRPGMGPNYERLEFLGDCFLKLATTLSTFGQNPNDDEFHFHVKRMELLCNKNLFETAKKLRLHEYVRSAAFSRRTWYPEGLRLLEGKGHKNADGTGMAKHALGDKSLADVCEALIGAAFLAHNGQQGELWRPDRWTEAVKAVTAFVDSSEHTMRVWRDYEIAYANPLPKYQTEPATAAQRDLVNKIAQEHDYRFKYPRLLRSAFLHPSYPFIWEKVPSYQRLEFLGDALLDMACVSYLFYKFPSKGPQWLTEHKTAMASNKFLGALCVRLGWQRHLKHNHPELLSQIEAYATEVQEAEREAGPGARDYWVGVRSPPKCLPDIVEAYVGAMFIDSGFDYGQVQRFFDGHIRWFFEDMTIYDAFASSHPTTKLHHILSIYLACRDYRLLSKELPALTGSAGRVVAAVLVHGQPIGDGEASSGRYAKIKASIAALEKIEGLAPFEFRERFGCDCPREEGSGGDKKVVGVVKMAEVGTAI</sequence>
<evidence type="ECO:0000313" key="20">
    <source>
        <dbReference type="Proteomes" id="UP000799766"/>
    </source>
</evidence>
<evidence type="ECO:0000259" key="17">
    <source>
        <dbReference type="PROSITE" id="PS50142"/>
    </source>
</evidence>
<dbReference type="GO" id="GO:0004386">
    <property type="term" value="F:helicase activity"/>
    <property type="evidence" value="ECO:0007669"/>
    <property type="project" value="UniProtKB-KW"/>
</dbReference>
<dbReference type="Proteomes" id="UP000799766">
    <property type="component" value="Unassembled WGS sequence"/>
</dbReference>
<dbReference type="FunFam" id="1.10.1520.10:FF:000015">
    <property type="entry name" value="Dicer-like protein 1"/>
    <property type="match status" value="1"/>
</dbReference>
<dbReference type="AlphaFoldDB" id="A0A6A6P597"/>
<dbReference type="InterPro" id="IPR003100">
    <property type="entry name" value="PAZ_dom"/>
</dbReference>
<dbReference type="GO" id="GO:0005634">
    <property type="term" value="C:nucleus"/>
    <property type="evidence" value="ECO:0007669"/>
    <property type="project" value="TreeGrafter"/>
</dbReference>
<evidence type="ECO:0000256" key="12">
    <source>
        <dbReference type="ARBA" id="ARBA00022884"/>
    </source>
</evidence>
<feature type="domain" description="RNase III" evidence="17">
    <location>
        <begin position="357"/>
        <end position="472"/>
    </location>
</feature>
<dbReference type="GO" id="GO:0004525">
    <property type="term" value="F:ribonuclease III activity"/>
    <property type="evidence" value="ECO:0007669"/>
    <property type="project" value="InterPro"/>
</dbReference>
<dbReference type="GO" id="GO:0005737">
    <property type="term" value="C:cytoplasm"/>
    <property type="evidence" value="ECO:0007669"/>
    <property type="project" value="TreeGrafter"/>
</dbReference>
<dbReference type="GO" id="GO:0051607">
    <property type="term" value="P:defense response to virus"/>
    <property type="evidence" value="ECO:0007669"/>
    <property type="project" value="UniProtKB-KW"/>
</dbReference>
<evidence type="ECO:0000256" key="7">
    <source>
        <dbReference type="ARBA" id="ARBA00022801"/>
    </source>
</evidence>
<keyword evidence="5" id="KW-0677">Repeat</keyword>
<keyword evidence="4" id="KW-0479">Metal-binding</keyword>
<accession>A0A6A6P597</accession>
<dbReference type="PROSITE" id="PS00517">
    <property type="entry name" value="RNASE_3_1"/>
    <property type="match status" value="1"/>
</dbReference>
<proteinExistence type="predicted"/>
<dbReference type="EMBL" id="MU001676">
    <property type="protein sequence ID" value="KAF2459185.1"/>
    <property type="molecule type" value="Genomic_DNA"/>
</dbReference>
<keyword evidence="6" id="KW-0547">Nucleotide-binding</keyword>
<dbReference type="GO" id="GO:0046872">
    <property type="term" value="F:metal ion binding"/>
    <property type="evidence" value="ECO:0007669"/>
    <property type="project" value="UniProtKB-KW"/>
</dbReference>
<keyword evidence="11" id="KW-0460">Magnesium</keyword>
<dbReference type="InterPro" id="IPR036389">
    <property type="entry name" value="RNase_III_sf"/>
</dbReference>
<dbReference type="InterPro" id="IPR000999">
    <property type="entry name" value="RNase_III_dom"/>
</dbReference>
<dbReference type="InterPro" id="IPR014720">
    <property type="entry name" value="dsRBD_dom"/>
</dbReference>
<keyword evidence="20" id="KW-1185">Reference proteome</keyword>
<evidence type="ECO:0000256" key="11">
    <source>
        <dbReference type="ARBA" id="ARBA00022842"/>
    </source>
</evidence>
<evidence type="ECO:0000259" key="18">
    <source>
        <dbReference type="PROSITE" id="PS50821"/>
    </source>
</evidence>
<keyword evidence="10" id="KW-0067">ATP-binding</keyword>
<evidence type="ECO:0000256" key="10">
    <source>
        <dbReference type="ARBA" id="ARBA00022840"/>
    </source>
</evidence>
<feature type="domain" description="DRBM" evidence="16">
    <location>
        <begin position="715"/>
        <end position="786"/>
    </location>
</feature>
<dbReference type="GO" id="GO:0005524">
    <property type="term" value="F:ATP binding"/>
    <property type="evidence" value="ECO:0007669"/>
    <property type="project" value="UniProtKB-KW"/>
</dbReference>
<feature type="domain" description="PAZ" evidence="18">
    <location>
        <begin position="159"/>
        <end position="286"/>
    </location>
</feature>
<evidence type="ECO:0000256" key="13">
    <source>
        <dbReference type="ARBA" id="ARBA00023118"/>
    </source>
</evidence>
<organism evidence="19 20">
    <name type="scientific">Lineolata rhizophorae</name>
    <dbReference type="NCBI Taxonomy" id="578093"/>
    <lineage>
        <taxon>Eukaryota</taxon>
        <taxon>Fungi</taxon>
        <taxon>Dikarya</taxon>
        <taxon>Ascomycota</taxon>
        <taxon>Pezizomycotina</taxon>
        <taxon>Dothideomycetes</taxon>
        <taxon>Dothideomycetes incertae sedis</taxon>
        <taxon>Lineolatales</taxon>
        <taxon>Lineolataceae</taxon>
        <taxon>Lineolata</taxon>
    </lineage>
</organism>
<dbReference type="Pfam" id="PF00636">
    <property type="entry name" value="Ribonuclease_3"/>
    <property type="match status" value="2"/>
</dbReference>
<dbReference type="SUPFAM" id="SSF69065">
    <property type="entry name" value="RNase III domain-like"/>
    <property type="match status" value="2"/>
</dbReference>
<dbReference type="InterPro" id="IPR056755">
    <property type="entry name" value="DSRM_2"/>
</dbReference>
<dbReference type="PANTHER" id="PTHR14950">
    <property type="entry name" value="DICER-RELATED"/>
    <property type="match status" value="1"/>
</dbReference>
<keyword evidence="3" id="KW-0930">Antiviral protein</keyword>
<gene>
    <name evidence="19" type="ORF">BDY21DRAFT_340072</name>
</gene>
<evidence type="ECO:0000256" key="4">
    <source>
        <dbReference type="ARBA" id="ARBA00022723"/>
    </source>
</evidence>
<keyword evidence="12 15" id="KW-0694">RNA-binding</keyword>
<protein>
    <submittedName>
        <fullName evidence="19">Ribonuclease III domain-containing protein</fullName>
    </submittedName>
</protein>
<dbReference type="Gene3D" id="1.10.1520.10">
    <property type="entry name" value="Ribonuclease III domain"/>
    <property type="match status" value="2"/>
</dbReference>
<dbReference type="Pfam" id="PF24995">
    <property type="entry name" value="DSRM_2"/>
    <property type="match status" value="1"/>
</dbReference>